<dbReference type="InterPro" id="IPR013022">
    <property type="entry name" value="Xyl_isomerase-like_TIM-brl"/>
</dbReference>
<name>A0ABX1A084_9ACTN</name>
<dbReference type="Proteomes" id="UP000734511">
    <property type="component" value="Unassembled WGS sequence"/>
</dbReference>
<dbReference type="RefSeq" id="WP_167986196.1">
    <property type="nucleotide sequence ID" value="NZ_JAATEJ010000029.1"/>
</dbReference>
<sequence length="411" mass="42631">MRLLHRDGTTVHLGYCTNVHPAEDLAGIVGQLDRYAVPVRERLGADRLGLGLWLAHDVARELAADRAASTALRAELDARGLEVVTLNGFPYRGFHDPVVKGAVYHPDWTTRDRLGYTLDLADVLGVLLPDDVPHGSISTLPLAWREPWDGPRRAAAGERIRALEAGLAARAARDGRPVRVGFEPEPGCAVETVAQVERELAGLGPDLLGLCLDVCHLAVTFEDPARVLARLAAAGLAVVKVQASCALQADDPADPAVREALAGFVEPRFLHQTREPAAPPGPGTVPAAGTGSASAAGTAAVLAADDLGDALAGPHALPGAAPWRVHFHVPLHAPPQPPLTGTSAVLEDTLALLLGGPAALADHIEVETYTWSVLPPAQRPAGDAALAAGIAAEVAWAAGKLTGLGLKEAGA</sequence>
<proteinExistence type="predicted"/>
<comment type="caution">
    <text evidence="2">The sequence shown here is derived from an EMBL/GenBank/DDBJ whole genome shotgun (WGS) entry which is preliminary data.</text>
</comment>
<dbReference type="NCBIfam" id="NF035939">
    <property type="entry name" value="TIM_EboE"/>
    <property type="match status" value="1"/>
</dbReference>
<dbReference type="SUPFAM" id="SSF51658">
    <property type="entry name" value="Xylose isomerase-like"/>
    <property type="match status" value="1"/>
</dbReference>
<evidence type="ECO:0000313" key="3">
    <source>
        <dbReference type="Proteomes" id="UP000734511"/>
    </source>
</evidence>
<dbReference type="Pfam" id="PF01261">
    <property type="entry name" value="AP_endonuc_2"/>
    <property type="match status" value="1"/>
</dbReference>
<organism evidence="2 3">
    <name type="scientific">Actinacidiphila epipremni</name>
    <dbReference type="NCBI Taxonomy" id="2053013"/>
    <lineage>
        <taxon>Bacteria</taxon>
        <taxon>Bacillati</taxon>
        <taxon>Actinomycetota</taxon>
        <taxon>Actinomycetes</taxon>
        <taxon>Kitasatosporales</taxon>
        <taxon>Streptomycetaceae</taxon>
        <taxon>Actinacidiphila</taxon>
    </lineage>
</organism>
<gene>
    <name evidence="2" type="primary">eboE</name>
    <name evidence="2" type="ORF">HCN08_28705</name>
</gene>
<feature type="domain" description="Xylose isomerase-like TIM barrel" evidence="1">
    <location>
        <begin position="43"/>
        <end position="225"/>
    </location>
</feature>
<protein>
    <submittedName>
        <fullName evidence="2">Metabolite traffic protein EboE</fullName>
    </submittedName>
</protein>
<accession>A0ABX1A084</accession>
<dbReference type="Gene3D" id="3.20.20.150">
    <property type="entry name" value="Divalent-metal-dependent TIM barrel enzymes"/>
    <property type="match status" value="1"/>
</dbReference>
<reference evidence="2 3" key="1">
    <citation type="submission" date="2020-03" db="EMBL/GenBank/DDBJ databases">
        <title>WGS of actinomycetes isolated from Thailand.</title>
        <authorList>
            <person name="Thawai C."/>
        </authorList>
    </citation>
    <scope>NUCLEOTIDE SEQUENCE [LARGE SCALE GENOMIC DNA]</scope>
    <source>
        <strain evidence="2 3">PRB2-1</strain>
    </source>
</reference>
<dbReference type="InterPro" id="IPR036237">
    <property type="entry name" value="Xyl_isomerase-like_sf"/>
</dbReference>
<evidence type="ECO:0000259" key="1">
    <source>
        <dbReference type="Pfam" id="PF01261"/>
    </source>
</evidence>
<evidence type="ECO:0000313" key="2">
    <source>
        <dbReference type="EMBL" id="NJP47354.1"/>
    </source>
</evidence>
<keyword evidence="3" id="KW-1185">Reference proteome</keyword>
<dbReference type="EMBL" id="JAATEJ010000029">
    <property type="protein sequence ID" value="NJP47354.1"/>
    <property type="molecule type" value="Genomic_DNA"/>
</dbReference>